<evidence type="ECO:0000313" key="3">
    <source>
        <dbReference type="WBParaSite" id="jg4052"/>
    </source>
</evidence>
<dbReference type="Gene3D" id="3.30.1370.10">
    <property type="entry name" value="K Homology domain, type 1"/>
    <property type="match status" value="1"/>
</dbReference>
<feature type="coiled-coil region" evidence="1">
    <location>
        <begin position="78"/>
        <end position="105"/>
    </location>
</feature>
<keyword evidence="2" id="KW-1185">Reference proteome</keyword>
<dbReference type="SUPFAM" id="SSF54791">
    <property type="entry name" value="Eukaryotic type KH-domain (KH-domain type I)"/>
    <property type="match status" value="1"/>
</dbReference>
<keyword evidence="1" id="KW-0175">Coiled coil</keyword>
<evidence type="ECO:0000256" key="1">
    <source>
        <dbReference type="SAM" id="Coils"/>
    </source>
</evidence>
<name>A0A915ED77_9BILA</name>
<proteinExistence type="predicted"/>
<dbReference type="InterPro" id="IPR036612">
    <property type="entry name" value="KH_dom_type_1_sf"/>
</dbReference>
<reference evidence="3" key="1">
    <citation type="submission" date="2022-11" db="UniProtKB">
        <authorList>
            <consortium name="WormBaseParasite"/>
        </authorList>
    </citation>
    <scope>IDENTIFICATION</scope>
</reference>
<dbReference type="AlphaFoldDB" id="A0A915ED77"/>
<protein>
    <submittedName>
        <fullName evidence="3">Uncharacterized protein</fullName>
    </submittedName>
</protein>
<evidence type="ECO:0000313" key="2">
    <source>
        <dbReference type="Proteomes" id="UP000887574"/>
    </source>
</evidence>
<dbReference type="GO" id="GO:0003723">
    <property type="term" value="F:RNA binding"/>
    <property type="evidence" value="ECO:0007669"/>
    <property type="project" value="InterPro"/>
</dbReference>
<accession>A0A915ED77</accession>
<sequence>MLELINRLHDKLNNHPEQKIDVQQLLIESHTFRVSKKAAMSLMGVGGSEQKRLKEKLGVNIGFNFEKEMDGNIEIKLTQGTLDKYKEAEKELKELVEEIKIKKAGVSSPGETKKTLEVPIEKIGLIKELVVLQ</sequence>
<dbReference type="Proteomes" id="UP000887574">
    <property type="component" value="Unplaced"/>
</dbReference>
<organism evidence="2 3">
    <name type="scientific">Ditylenchus dipsaci</name>
    <dbReference type="NCBI Taxonomy" id="166011"/>
    <lineage>
        <taxon>Eukaryota</taxon>
        <taxon>Metazoa</taxon>
        <taxon>Ecdysozoa</taxon>
        <taxon>Nematoda</taxon>
        <taxon>Chromadorea</taxon>
        <taxon>Rhabditida</taxon>
        <taxon>Tylenchina</taxon>
        <taxon>Tylenchomorpha</taxon>
        <taxon>Sphaerularioidea</taxon>
        <taxon>Anguinidae</taxon>
        <taxon>Anguininae</taxon>
        <taxon>Ditylenchus</taxon>
    </lineage>
</organism>
<dbReference type="WBParaSite" id="jg4052">
    <property type="protein sequence ID" value="jg4052"/>
    <property type="gene ID" value="jg4052"/>
</dbReference>